<keyword evidence="12" id="KW-1185">Reference proteome</keyword>
<dbReference type="CDD" id="cd00833">
    <property type="entry name" value="PKS"/>
    <property type="match status" value="1"/>
</dbReference>
<dbReference type="InterPro" id="IPR013968">
    <property type="entry name" value="PKS_KR"/>
</dbReference>
<evidence type="ECO:0000313" key="11">
    <source>
        <dbReference type="EMBL" id="MXN67238.1"/>
    </source>
</evidence>
<dbReference type="PROSITE" id="PS00606">
    <property type="entry name" value="KS3_1"/>
    <property type="match status" value="1"/>
</dbReference>
<dbReference type="InterPro" id="IPR042104">
    <property type="entry name" value="PKS_dehydratase_sf"/>
</dbReference>
<evidence type="ECO:0000256" key="5">
    <source>
        <dbReference type="ARBA" id="ARBA00023268"/>
    </source>
</evidence>
<dbReference type="PROSITE" id="PS50075">
    <property type="entry name" value="CARRIER"/>
    <property type="match status" value="1"/>
</dbReference>
<dbReference type="CDD" id="cd05195">
    <property type="entry name" value="enoyl_red"/>
    <property type="match status" value="1"/>
</dbReference>
<dbReference type="InterPro" id="IPR011032">
    <property type="entry name" value="GroES-like_sf"/>
</dbReference>
<dbReference type="Pfam" id="PF02801">
    <property type="entry name" value="Ketoacyl-synt_C"/>
    <property type="match status" value="1"/>
</dbReference>
<dbReference type="InterPro" id="IPR020843">
    <property type="entry name" value="ER"/>
</dbReference>
<dbReference type="SMART" id="SM00826">
    <property type="entry name" value="PKS_DH"/>
    <property type="match status" value="1"/>
</dbReference>
<evidence type="ECO:0000256" key="7">
    <source>
        <dbReference type="PROSITE-ProRule" id="PRU01363"/>
    </source>
</evidence>
<dbReference type="Gene3D" id="3.10.129.110">
    <property type="entry name" value="Polyketide synthase dehydratase"/>
    <property type="match status" value="1"/>
</dbReference>
<dbReference type="InterPro" id="IPR049900">
    <property type="entry name" value="PKS_mFAS_DH"/>
</dbReference>
<dbReference type="PANTHER" id="PTHR43775">
    <property type="entry name" value="FATTY ACID SYNTHASE"/>
    <property type="match status" value="1"/>
</dbReference>
<feature type="domain" description="Carrier" evidence="8">
    <location>
        <begin position="2406"/>
        <end position="2483"/>
    </location>
</feature>
<dbReference type="Pfam" id="PF14765">
    <property type="entry name" value="PS-DH"/>
    <property type="match status" value="1"/>
</dbReference>
<evidence type="ECO:0000256" key="4">
    <source>
        <dbReference type="ARBA" id="ARBA00022857"/>
    </source>
</evidence>
<dbReference type="InterPro" id="IPR014030">
    <property type="entry name" value="Ketoacyl_synth_N"/>
</dbReference>
<dbReference type="Gene3D" id="3.40.50.720">
    <property type="entry name" value="NAD(P)-binding Rossmann-like Domain"/>
    <property type="match status" value="3"/>
</dbReference>
<organism evidence="11 12">
    <name type="scientific">Stappia sediminis</name>
    <dbReference type="NCBI Taxonomy" id="2692190"/>
    <lineage>
        <taxon>Bacteria</taxon>
        <taxon>Pseudomonadati</taxon>
        <taxon>Pseudomonadota</taxon>
        <taxon>Alphaproteobacteria</taxon>
        <taxon>Hyphomicrobiales</taxon>
        <taxon>Stappiaceae</taxon>
        <taxon>Stappia</taxon>
    </lineage>
</organism>
<dbReference type="SUPFAM" id="SSF53335">
    <property type="entry name" value="S-adenosyl-L-methionine-dependent methyltransferases"/>
    <property type="match status" value="1"/>
</dbReference>
<feature type="domain" description="PKS/mFAS DH" evidence="10">
    <location>
        <begin position="889"/>
        <end position="1175"/>
    </location>
</feature>
<dbReference type="InterPro" id="IPR014031">
    <property type="entry name" value="Ketoacyl_synth_C"/>
</dbReference>
<dbReference type="PANTHER" id="PTHR43775:SF37">
    <property type="entry name" value="SI:DKEY-61P9.11"/>
    <property type="match status" value="1"/>
</dbReference>
<dbReference type="GO" id="GO:0031177">
    <property type="term" value="F:phosphopantetheine binding"/>
    <property type="evidence" value="ECO:0007669"/>
    <property type="project" value="InterPro"/>
</dbReference>
<evidence type="ECO:0000256" key="6">
    <source>
        <dbReference type="ARBA" id="ARBA00023315"/>
    </source>
</evidence>
<sequence length="2531" mass="272543">MAFRGCEVSISGYAARLPGAASADEFWRLLKSGECSVTSIGDDRFPTARFIHPDRSAAGKSYTFAAGIIDDVWGFDPGFFGISPREAIQLDPQQRLLLQVVWEALEHAGIKPSELSESGAGVYVGASSIDYHHRFVFDPAAADVQLMTGNTLSIISNRISYIYNLRGPSFTVDTACSSSLVALHEAINALDSGQVDTAIVAGVNMLLSPLSFVGFSRASMLSEQGLCRAFDANGDGYVRSEGAVALILRRMDVARERGDEIHARIVASGLNSDGRTVGLSLPSSFAQADLLREIYGKLELDVNDLAFIEAHGTGTRVGDPAEASAIGTVLARGRGSVLPIGSVKTNIGHLESASGTAGLLKAVLSLRHDCFPRSLHFETPNPDIDFEGLNLSVASDQVPLERNSRPRLAGINSFGFGGTNAHVVIADGEASRLPPSPAAESAPLVVSAKSREALSALSDDYRQLLASGKDATSAAALIAAAAHNRDALTERIVIHGATAADKVNALDAHLEGRKTPAVVAGYAGAQSLKVVFAFSGNGSQWPGMGRDAFFADAAFRTAFRNIDEIFKGLAGWSLETMLFSEDLEKEIDRAAVAQPLLFALQVSLVQSLREKGVRPDAVIGHSVGEVAGAWASGALGLADAVKVVHARSAHQEVTRDLGGMAALLLSADAARAAIDDPAFPGLEIAAVNSARSVTISGPSESLEGFARHARKNRWAMRRLKIAYPFHCALVDTIEAPLLSDLANIETRKPEIRFVSTVDEDTESPLLDAGYWWRNVRRPVQFEKAVARILEDDAAVFVEIGPKPILATYINDNIREREKDGRVVPSLDACEDFEPDINPVERVAASVFVNGGYVDLDAFVGSRGRMPGSLPAYPWQNEEFKPASTDEQNQAMFGQNWPLLGYRFNASSTEWYDHCDPQRYPFLLDHKVEEAAVFPAAGFVAMALRAVEQWTGKPGIELRDFEIFRPMVFDGGGMRETMVRLSADDRVIEIFSRPRLQHAEWSLHARGRFVTLTGDVETKLSSIGEGEAKTTLDENALYELTASYGLNYGPAFRRVKRVARLDDHTARVDLLQRSPAVETYSFALCPTLLDAGFHGLFALLAGNEGEATGKKSFLPVRIGRLKLFRPQEDPTQVHIRVTRASPRSVEASFDFLNADGLIVARLAKARFKAVQLGIDAREERLSYRTIARLLPDAQTTSPARELLGQGDAFLRETGVVTGEAKEFDDAPLLLEALSRAIAHNSLYAIVGDAEFDAESLIATGNIAENARPLVYALLHWLQTAGIAEETETGWRLDNPSAHPPVNALLQTVVQEAGDHVAPAALLARLDKALPGLLRDGLPEKAENWFAPSLYEGYRSSSPSVQALVEGAIGIARDAIKRWPHERTLAVLIAGPRDNAIARAIAPFMDPARCRLVIAGEDEAMQHRLKEDWKGSGEVRFLALDDEKVDASGPFDIILSAGGLGSLHDRSRLRLNELLATEGVLFAVEPVPTIMDDLIRGVGQDWWEKGVSPDLPMSGFQWPDEWRSALLGAGFATVDTYELSSKIVEGTVLLARAGEKHREADVHSDGAGTDEPSRLLVICEPEGKSRQIAKSLGSVLHAHGIHVSIATPGETTEEDAEGVWTISPDNDSERLRDLVDTANAGIVCLADACDGAVDHQQAVDSRVWFLTTLFRAIGTSATSVRIVAPGAQRDLVTASPADPVQTAVWSFARVAMNEFPGIDLSLIDVDPDADPLECARVISQILRSGTDEREIIVNDDKLYGLRLQRDEGSTAMRGAGHGREDTAMRLDIRRQGSLDELVWHAEKRVEPSGDEIEIAVEASGLNFRDVMWALGLLPEEALEDGFAGPTLGMECCGRVVRAGKDASRFNVGDRVITFAPACFASHVTVTEAACAPAPDVLGAEEAATIPVTFLTAYYALCQLAHLCDGETVLIHGGAGGVGLAALQIAQWKGARVIATAGSEEKRSFLRLLGADHVLDSRSLEFVDQVMELTGGDGVDVVLNSLYGEAMERSIEVLRPFGRFLELGKRDFFENTHIGLRPFRQNLSYFGIDADQLLTRQRPLAEKLFGDLVALFEQGALSPLPYRQFKADKAVDAFRLMQQAGHIGKIVLTPPQVLGSESVSQVCELLPDATYVVAGGFGGFGTELLKRMAHSGARHLLVLSRSGAASDATKAAIDELEAMGAQVHARECDVTSESAVAQSLEEARKSLPPIRGVFHTAMVIEDVLMANLEHEALSKVLAPKVRGAQILDRLTAKDPLDHFVLFSSATTLVGNPGQANYVAANGYLEGLARSRRAKGLPALAVSWGAISDAGYLARNSEVSDLLARKLGRHALTAREALDGLFDLMGRPQDEVGLAAAGYARIDWQAARRDLKLLSTPLVDLLALNDADEAGASDGEIDLAGMVESLSDKEANTLVTGLLAKEIGKILRVSADEIDAKRPLSDIGMDSLMALELRMGAERQLGVDIPLMSLANGTTLADISAKVLASVKGGEDSSAGLSREARNLAGQHIQDADLADFTEIVDNIEAESDKLRSLL</sequence>
<keyword evidence="3" id="KW-0808">Transferase</keyword>
<reference evidence="11 12" key="1">
    <citation type="submission" date="2019-12" db="EMBL/GenBank/DDBJ databases">
        <authorList>
            <person name="Li M."/>
        </authorList>
    </citation>
    <scope>NUCLEOTIDE SEQUENCE [LARGE SCALE GENOMIC DNA]</scope>
    <source>
        <strain evidence="11 12">GBMRC 2046</strain>
    </source>
</reference>
<dbReference type="Pfam" id="PF08659">
    <property type="entry name" value="KR"/>
    <property type="match status" value="1"/>
</dbReference>
<protein>
    <submittedName>
        <fullName evidence="11">SDR family NAD(P)-dependent oxidoreductase</fullName>
    </submittedName>
</protein>
<dbReference type="InterPro" id="IPR029063">
    <property type="entry name" value="SAM-dependent_MTases_sf"/>
</dbReference>
<dbReference type="Pfam" id="PF00109">
    <property type="entry name" value="ketoacyl-synt"/>
    <property type="match status" value="1"/>
</dbReference>
<feature type="active site" description="Proton acceptor; for dehydratase activity" evidence="7">
    <location>
        <position position="925"/>
    </location>
</feature>
<dbReference type="PROSITE" id="PS00012">
    <property type="entry name" value="PHOSPHOPANTETHEINE"/>
    <property type="match status" value="1"/>
</dbReference>
<dbReference type="InterPro" id="IPR020806">
    <property type="entry name" value="PKS_PP-bd"/>
</dbReference>
<dbReference type="InterPro" id="IPR009081">
    <property type="entry name" value="PP-bd_ACP"/>
</dbReference>
<dbReference type="InterPro" id="IPR013154">
    <property type="entry name" value="ADH-like_N"/>
</dbReference>
<dbReference type="InterPro" id="IPR020807">
    <property type="entry name" value="PKS_DH"/>
</dbReference>
<dbReference type="InterPro" id="IPR032821">
    <property type="entry name" value="PKS_assoc"/>
</dbReference>
<dbReference type="SUPFAM" id="SSF53901">
    <property type="entry name" value="Thiolase-like"/>
    <property type="match status" value="1"/>
</dbReference>
<feature type="active site" description="Proton donor; for dehydratase activity" evidence="7">
    <location>
        <position position="1089"/>
    </location>
</feature>
<dbReference type="InterPro" id="IPR057326">
    <property type="entry name" value="KR_dom"/>
</dbReference>
<dbReference type="SUPFAM" id="SSF51735">
    <property type="entry name" value="NAD(P)-binding Rossmann-fold domains"/>
    <property type="match status" value="3"/>
</dbReference>
<dbReference type="InterPro" id="IPR018201">
    <property type="entry name" value="Ketoacyl_synth_AS"/>
</dbReference>
<feature type="region of interest" description="C-terminal hotdog fold" evidence="7">
    <location>
        <begin position="1027"/>
        <end position="1175"/>
    </location>
</feature>
<dbReference type="RefSeq" id="WP_160777468.1">
    <property type="nucleotide sequence ID" value="NZ_WUMV01000009.1"/>
</dbReference>
<dbReference type="PROSITE" id="PS52019">
    <property type="entry name" value="PKS_MFAS_DH"/>
    <property type="match status" value="1"/>
</dbReference>
<dbReference type="FunFam" id="3.40.50.720:FF:000209">
    <property type="entry name" value="Polyketide synthase Pks12"/>
    <property type="match status" value="1"/>
</dbReference>
<evidence type="ECO:0000313" key="12">
    <source>
        <dbReference type="Proteomes" id="UP000433101"/>
    </source>
</evidence>
<keyword evidence="1" id="KW-0596">Phosphopantetheine</keyword>
<dbReference type="Gene3D" id="1.10.1200.10">
    <property type="entry name" value="ACP-like"/>
    <property type="match status" value="1"/>
</dbReference>
<dbReference type="SMART" id="SM00825">
    <property type="entry name" value="PKS_KS"/>
    <property type="match status" value="1"/>
</dbReference>
<dbReference type="GO" id="GO:0004312">
    <property type="term" value="F:fatty acid synthase activity"/>
    <property type="evidence" value="ECO:0007669"/>
    <property type="project" value="TreeGrafter"/>
</dbReference>
<dbReference type="SMART" id="SM00827">
    <property type="entry name" value="PKS_AT"/>
    <property type="match status" value="1"/>
</dbReference>
<dbReference type="Gene3D" id="3.90.180.10">
    <property type="entry name" value="Medium-chain alcohol dehydrogenases, catalytic domain"/>
    <property type="match status" value="1"/>
</dbReference>
<evidence type="ECO:0000259" key="8">
    <source>
        <dbReference type="PROSITE" id="PS50075"/>
    </source>
</evidence>
<dbReference type="InterPro" id="IPR049551">
    <property type="entry name" value="PKS_DH_C"/>
</dbReference>
<evidence type="ECO:0000256" key="1">
    <source>
        <dbReference type="ARBA" id="ARBA00022450"/>
    </source>
</evidence>
<dbReference type="GO" id="GO:0016491">
    <property type="term" value="F:oxidoreductase activity"/>
    <property type="evidence" value="ECO:0007669"/>
    <property type="project" value="InterPro"/>
</dbReference>
<name>A0A7X3LY54_9HYPH</name>
<dbReference type="InterPro" id="IPR020841">
    <property type="entry name" value="PKS_Beta-ketoAc_synthase_dom"/>
</dbReference>
<evidence type="ECO:0000259" key="10">
    <source>
        <dbReference type="PROSITE" id="PS52019"/>
    </source>
</evidence>
<dbReference type="GO" id="GO:0006633">
    <property type="term" value="P:fatty acid biosynthetic process"/>
    <property type="evidence" value="ECO:0007669"/>
    <property type="project" value="InterPro"/>
</dbReference>
<dbReference type="InterPro" id="IPR049552">
    <property type="entry name" value="PKS_DH_N"/>
</dbReference>
<dbReference type="SUPFAM" id="SSF50129">
    <property type="entry name" value="GroES-like"/>
    <property type="match status" value="1"/>
</dbReference>
<dbReference type="SMART" id="SM00822">
    <property type="entry name" value="PKS_KR"/>
    <property type="match status" value="1"/>
</dbReference>
<dbReference type="SUPFAM" id="SSF47336">
    <property type="entry name" value="ACP-like"/>
    <property type="match status" value="1"/>
</dbReference>
<dbReference type="Pfam" id="PF08240">
    <property type="entry name" value="ADH_N"/>
    <property type="match status" value="1"/>
</dbReference>
<dbReference type="InterPro" id="IPR036736">
    <property type="entry name" value="ACP-like_sf"/>
</dbReference>
<dbReference type="InterPro" id="IPR001227">
    <property type="entry name" value="Ac_transferase_dom_sf"/>
</dbReference>
<dbReference type="Pfam" id="PF00550">
    <property type="entry name" value="PP-binding"/>
    <property type="match status" value="1"/>
</dbReference>
<dbReference type="InterPro" id="IPR016036">
    <property type="entry name" value="Malonyl_transacylase_ACP-bd"/>
</dbReference>
<accession>A0A7X3LY54</accession>
<dbReference type="InterPro" id="IPR016039">
    <property type="entry name" value="Thiolase-like"/>
</dbReference>
<keyword evidence="5" id="KW-0511">Multifunctional enzyme</keyword>
<dbReference type="Gene3D" id="3.40.366.10">
    <property type="entry name" value="Malonyl-Coenzyme A Acyl Carrier Protein, domain 2"/>
    <property type="match status" value="1"/>
</dbReference>
<keyword evidence="6" id="KW-0012">Acyltransferase</keyword>
<dbReference type="InterPro" id="IPR014043">
    <property type="entry name" value="Acyl_transferase_dom"/>
</dbReference>
<evidence type="ECO:0000256" key="2">
    <source>
        <dbReference type="ARBA" id="ARBA00022553"/>
    </source>
</evidence>
<dbReference type="SUPFAM" id="SSF55048">
    <property type="entry name" value="Probable ACP-binding domain of malonyl-CoA ACP transacylase"/>
    <property type="match status" value="1"/>
</dbReference>
<feature type="region of interest" description="N-terminal hotdog fold" evidence="7">
    <location>
        <begin position="889"/>
        <end position="1015"/>
    </location>
</feature>
<dbReference type="Gene3D" id="3.40.50.150">
    <property type="entry name" value="Vaccinia Virus protein VP39"/>
    <property type="match status" value="1"/>
</dbReference>
<dbReference type="Gene3D" id="3.40.47.10">
    <property type="match status" value="1"/>
</dbReference>
<dbReference type="Pfam" id="PF00698">
    <property type="entry name" value="Acyl_transf_1"/>
    <property type="match status" value="1"/>
</dbReference>
<comment type="caution">
    <text evidence="11">The sequence shown here is derived from an EMBL/GenBank/DDBJ whole genome shotgun (WGS) entry which is preliminary data.</text>
</comment>
<feature type="domain" description="Ketosynthase family 3 (KS3)" evidence="9">
    <location>
        <begin position="5"/>
        <end position="427"/>
    </location>
</feature>
<evidence type="ECO:0000256" key="3">
    <source>
        <dbReference type="ARBA" id="ARBA00022679"/>
    </source>
</evidence>
<dbReference type="Gene3D" id="3.30.70.3290">
    <property type="match status" value="1"/>
</dbReference>
<dbReference type="EMBL" id="WUMV01000009">
    <property type="protein sequence ID" value="MXN67238.1"/>
    <property type="molecule type" value="Genomic_DNA"/>
</dbReference>
<dbReference type="Pfam" id="PF13602">
    <property type="entry name" value="ADH_zinc_N_2"/>
    <property type="match status" value="1"/>
</dbReference>
<keyword evidence="4" id="KW-0521">NADP</keyword>
<dbReference type="InterPro" id="IPR036291">
    <property type="entry name" value="NAD(P)-bd_dom_sf"/>
</dbReference>
<gene>
    <name evidence="11" type="ORF">GR183_20210</name>
</gene>
<proteinExistence type="predicted"/>
<dbReference type="SMART" id="SM00829">
    <property type="entry name" value="PKS_ER"/>
    <property type="match status" value="1"/>
</dbReference>
<dbReference type="Pfam" id="PF16197">
    <property type="entry name" value="KAsynt_C_assoc"/>
    <property type="match status" value="1"/>
</dbReference>
<keyword evidence="2" id="KW-0597">Phosphoprotein</keyword>
<dbReference type="Proteomes" id="UP000433101">
    <property type="component" value="Unassembled WGS sequence"/>
</dbReference>
<dbReference type="GO" id="GO:0004315">
    <property type="term" value="F:3-oxoacyl-[acyl-carrier-protein] synthase activity"/>
    <property type="evidence" value="ECO:0007669"/>
    <property type="project" value="InterPro"/>
</dbReference>
<dbReference type="InterPro" id="IPR006162">
    <property type="entry name" value="Ppantetheine_attach_site"/>
</dbReference>
<evidence type="ECO:0000259" key="9">
    <source>
        <dbReference type="PROSITE" id="PS52004"/>
    </source>
</evidence>
<dbReference type="SMART" id="SM00823">
    <property type="entry name" value="PKS_PP"/>
    <property type="match status" value="1"/>
</dbReference>
<dbReference type="Pfam" id="PF21089">
    <property type="entry name" value="PKS_DH_N"/>
    <property type="match status" value="1"/>
</dbReference>
<dbReference type="InterPro" id="IPR050091">
    <property type="entry name" value="PKS_NRPS_Biosynth_Enz"/>
</dbReference>
<dbReference type="SUPFAM" id="SSF52151">
    <property type="entry name" value="FabD/lysophospholipase-like"/>
    <property type="match status" value="1"/>
</dbReference>
<dbReference type="PROSITE" id="PS52004">
    <property type="entry name" value="KS3_2"/>
    <property type="match status" value="1"/>
</dbReference>
<dbReference type="InterPro" id="IPR016035">
    <property type="entry name" value="Acyl_Trfase/lysoPLipase"/>
</dbReference>